<evidence type="ECO:0000256" key="1">
    <source>
        <dbReference type="SAM" id="MobiDB-lite"/>
    </source>
</evidence>
<protein>
    <submittedName>
        <fullName evidence="2">Uncharacterized protein</fullName>
    </submittedName>
</protein>
<name>A0ABP1RYP6_9HEXA</name>
<accession>A0ABP1RYP6</accession>
<organism evidence="2 3">
    <name type="scientific">Orchesella dallaii</name>
    <dbReference type="NCBI Taxonomy" id="48710"/>
    <lineage>
        <taxon>Eukaryota</taxon>
        <taxon>Metazoa</taxon>
        <taxon>Ecdysozoa</taxon>
        <taxon>Arthropoda</taxon>
        <taxon>Hexapoda</taxon>
        <taxon>Collembola</taxon>
        <taxon>Entomobryomorpha</taxon>
        <taxon>Entomobryoidea</taxon>
        <taxon>Orchesellidae</taxon>
        <taxon>Orchesellinae</taxon>
        <taxon>Orchesella</taxon>
    </lineage>
</organism>
<evidence type="ECO:0000313" key="2">
    <source>
        <dbReference type="EMBL" id="CAL8138858.1"/>
    </source>
</evidence>
<reference evidence="2 3" key="1">
    <citation type="submission" date="2024-08" db="EMBL/GenBank/DDBJ databases">
        <authorList>
            <person name="Cucini C."/>
            <person name="Frati F."/>
        </authorList>
    </citation>
    <scope>NUCLEOTIDE SEQUENCE [LARGE SCALE GENOMIC DNA]</scope>
</reference>
<evidence type="ECO:0000313" key="3">
    <source>
        <dbReference type="Proteomes" id="UP001642540"/>
    </source>
</evidence>
<gene>
    <name evidence="2" type="ORF">ODALV1_LOCUS27567</name>
</gene>
<sequence length="366" mass="41845">MAKKTMENYAELETFTSEHWHNIPGLIYDFAGLTDSEFNYCIPFIFGAVEVNGAAAFKKVTTTGETVLILKAGLSNLGIYDGYHRFQKGYNLSIKGYFSQRKFENELKKADYVLIPMCTLYFHHAKPFKKPSNLKNNVDHSLLIIYSKKTEKYLIVDSMLFTKPNQPPYPLPHKIQTQIIPFYRDEFGLIGTSTTHKFQKAVPFSRTCWMDKSAFSIEGGRLVFPEFQAEDEDDGKPPAGDDHDDVICTRLSSISISEKHGRPSKELNEIRKSPRFVGSFPFLHDPIPLDAIEANDVATLSNMELRVKKPVVDLPSRKVMEKVVRKYNTRSTSKKAELTQVTTSAPVNETKPKDEKMLMKRRTRRQ</sequence>
<dbReference type="Proteomes" id="UP001642540">
    <property type="component" value="Unassembled WGS sequence"/>
</dbReference>
<comment type="caution">
    <text evidence="2">The sequence shown here is derived from an EMBL/GenBank/DDBJ whole genome shotgun (WGS) entry which is preliminary data.</text>
</comment>
<dbReference type="EMBL" id="CAXLJM020000124">
    <property type="protein sequence ID" value="CAL8138858.1"/>
    <property type="molecule type" value="Genomic_DNA"/>
</dbReference>
<proteinExistence type="predicted"/>
<keyword evidence="3" id="KW-1185">Reference proteome</keyword>
<feature type="region of interest" description="Disordered" evidence="1">
    <location>
        <begin position="329"/>
        <end position="366"/>
    </location>
</feature>